<evidence type="ECO:0000313" key="10">
    <source>
        <dbReference type="Proteomes" id="UP000224567"/>
    </source>
</evidence>
<dbReference type="InterPro" id="IPR000209">
    <property type="entry name" value="Peptidase_S8/S53_dom"/>
</dbReference>
<evidence type="ECO:0000259" key="8">
    <source>
        <dbReference type="Pfam" id="PF17766"/>
    </source>
</evidence>
<keyword evidence="10" id="KW-1185">Reference proteome</keyword>
<dbReference type="Gene3D" id="3.40.50.200">
    <property type="entry name" value="Peptidase S8/S53 domain"/>
    <property type="match status" value="1"/>
</dbReference>
<protein>
    <submittedName>
        <fullName evidence="9">Uncharacterized protein</fullName>
    </submittedName>
</protein>
<dbReference type="InterPro" id="IPR045051">
    <property type="entry name" value="SBT"/>
</dbReference>
<reference evidence="10" key="2">
    <citation type="journal article" date="2017" name="J. Anim. Genet.">
        <title>Multiple reference genome sequences of hot pepper reveal the massive evolution of plant disease resistance genes by retroduplication.</title>
        <authorList>
            <person name="Kim S."/>
            <person name="Park J."/>
            <person name="Yeom S.-I."/>
            <person name="Kim Y.-M."/>
            <person name="Seo E."/>
            <person name="Kim K.-T."/>
            <person name="Kim M.-S."/>
            <person name="Lee J.M."/>
            <person name="Cheong K."/>
            <person name="Shin H.-S."/>
            <person name="Kim S.-B."/>
            <person name="Han K."/>
            <person name="Lee J."/>
            <person name="Park M."/>
            <person name="Lee H.-A."/>
            <person name="Lee H.-Y."/>
            <person name="Lee Y."/>
            <person name="Oh S."/>
            <person name="Lee J.H."/>
            <person name="Choi E."/>
            <person name="Choi E."/>
            <person name="Lee S.E."/>
            <person name="Jeon J."/>
            <person name="Kim H."/>
            <person name="Choi G."/>
            <person name="Song H."/>
            <person name="Lee J."/>
            <person name="Lee S.-C."/>
            <person name="Kwon J.-K."/>
            <person name="Lee H.-Y."/>
            <person name="Koo N."/>
            <person name="Hong Y."/>
            <person name="Kim R.W."/>
            <person name="Kang W.-H."/>
            <person name="Huh J.H."/>
            <person name="Kang B.-C."/>
            <person name="Yang T.-J."/>
            <person name="Lee Y.-H."/>
            <person name="Bennetzen J.L."/>
            <person name="Choi D."/>
        </authorList>
    </citation>
    <scope>NUCLEOTIDE SEQUENCE [LARGE SCALE GENOMIC DNA]</scope>
    <source>
        <strain evidence="10">cv. PBC81</strain>
    </source>
</reference>
<keyword evidence="5" id="KW-0720">Serine protease</keyword>
<dbReference type="Pfam" id="PF17766">
    <property type="entry name" value="fn3_6"/>
    <property type="match status" value="1"/>
</dbReference>
<dbReference type="InterPro" id="IPR036852">
    <property type="entry name" value="Peptidase_S8/S53_dom_sf"/>
</dbReference>
<dbReference type="STRING" id="33114.A0A2G2WWY1"/>
<evidence type="ECO:0000259" key="7">
    <source>
        <dbReference type="Pfam" id="PF00082"/>
    </source>
</evidence>
<dbReference type="Proteomes" id="UP000224567">
    <property type="component" value="Unassembled WGS sequence"/>
</dbReference>
<evidence type="ECO:0000256" key="4">
    <source>
        <dbReference type="ARBA" id="ARBA00022801"/>
    </source>
</evidence>
<organism evidence="9 10">
    <name type="scientific">Capsicum baccatum</name>
    <name type="common">Peruvian pepper</name>
    <dbReference type="NCBI Taxonomy" id="33114"/>
    <lineage>
        <taxon>Eukaryota</taxon>
        <taxon>Viridiplantae</taxon>
        <taxon>Streptophyta</taxon>
        <taxon>Embryophyta</taxon>
        <taxon>Tracheophyta</taxon>
        <taxon>Spermatophyta</taxon>
        <taxon>Magnoliopsida</taxon>
        <taxon>eudicotyledons</taxon>
        <taxon>Gunneridae</taxon>
        <taxon>Pentapetalae</taxon>
        <taxon>asterids</taxon>
        <taxon>lamiids</taxon>
        <taxon>Solanales</taxon>
        <taxon>Solanaceae</taxon>
        <taxon>Solanoideae</taxon>
        <taxon>Capsiceae</taxon>
        <taxon>Capsicum</taxon>
    </lineage>
</organism>
<dbReference type="PROSITE" id="PS00138">
    <property type="entry name" value="SUBTILASE_SER"/>
    <property type="match status" value="1"/>
</dbReference>
<evidence type="ECO:0000256" key="3">
    <source>
        <dbReference type="ARBA" id="ARBA00022729"/>
    </source>
</evidence>
<comment type="similarity">
    <text evidence="1 6">Belongs to the peptidase S8 family.</text>
</comment>
<keyword evidence="4" id="KW-0378">Hydrolase</keyword>
<dbReference type="AlphaFoldDB" id="A0A2G2WWY1"/>
<keyword evidence="3" id="KW-0732">Signal</keyword>
<dbReference type="PROSITE" id="PS51892">
    <property type="entry name" value="SUBTILASE"/>
    <property type="match status" value="1"/>
</dbReference>
<dbReference type="EMBL" id="MLFT02000004">
    <property type="protein sequence ID" value="PHT49732.1"/>
    <property type="molecule type" value="Genomic_DNA"/>
</dbReference>
<reference evidence="9 10" key="1">
    <citation type="journal article" date="2017" name="Genome Biol.">
        <title>New reference genome sequences of hot pepper reveal the massive evolution of plant disease-resistance genes by retroduplication.</title>
        <authorList>
            <person name="Kim S."/>
            <person name="Park J."/>
            <person name="Yeom S.I."/>
            <person name="Kim Y.M."/>
            <person name="Seo E."/>
            <person name="Kim K.T."/>
            <person name="Kim M.S."/>
            <person name="Lee J.M."/>
            <person name="Cheong K."/>
            <person name="Shin H.S."/>
            <person name="Kim S.B."/>
            <person name="Han K."/>
            <person name="Lee J."/>
            <person name="Park M."/>
            <person name="Lee H.A."/>
            <person name="Lee H.Y."/>
            <person name="Lee Y."/>
            <person name="Oh S."/>
            <person name="Lee J.H."/>
            <person name="Choi E."/>
            <person name="Choi E."/>
            <person name="Lee S.E."/>
            <person name="Jeon J."/>
            <person name="Kim H."/>
            <person name="Choi G."/>
            <person name="Song H."/>
            <person name="Lee J."/>
            <person name="Lee S.C."/>
            <person name="Kwon J.K."/>
            <person name="Lee H.Y."/>
            <person name="Koo N."/>
            <person name="Hong Y."/>
            <person name="Kim R.W."/>
            <person name="Kang W.H."/>
            <person name="Huh J.H."/>
            <person name="Kang B.C."/>
            <person name="Yang T.J."/>
            <person name="Lee Y.H."/>
            <person name="Bennetzen J.L."/>
            <person name="Choi D."/>
        </authorList>
    </citation>
    <scope>NUCLEOTIDE SEQUENCE [LARGE SCALE GENOMIC DNA]</scope>
    <source>
        <strain evidence="10">cv. PBC81</strain>
    </source>
</reference>
<feature type="domain" description="Subtilisin-like protease fibronectin type-III" evidence="8">
    <location>
        <begin position="433"/>
        <end position="529"/>
    </location>
</feature>
<evidence type="ECO:0000256" key="6">
    <source>
        <dbReference type="PROSITE-ProRule" id="PRU01240"/>
    </source>
</evidence>
<dbReference type="PANTHER" id="PTHR10795">
    <property type="entry name" value="PROPROTEIN CONVERTASE SUBTILISIN/KEXIN"/>
    <property type="match status" value="1"/>
</dbReference>
<dbReference type="Gene3D" id="3.50.30.30">
    <property type="match status" value="1"/>
</dbReference>
<dbReference type="GO" id="GO:0006508">
    <property type="term" value="P:proteolysis"/>
    <property type="evidence" value="ECO:0007669"/>
    <property type="project" value="UniProtKB-KW"/>
</dbReference>
<dbReference type="SUPFAM" id="SSF52743">
    <property type="entry name" value="Subtilisin-like"/>
    <property type="match status" value="1"/>
</dbReference>
<dbReference type="OrthoDB" id="1296589at2759"/>
<evidence type="ECO:0000256" key="1">
    <source>
        <dbReference type="ARBA" id="ARBA00011073"/>
    </source>
</evidence>
<dbReference type="Gene3D" id="2.60.40.2310">
    <property type="match status" value="1"/>
</dbReference>
<dbReference type="InterPro" id="IPR041469">
    <property type="entry name" value="Subtilisin-like_FN3"/>
</dbReference>
<dbReference type="GO" id="GO:0004252">
    <property type="term" value="F:serine-type endopeptidase activity"/>
    <property type="evidence" value="ECO:0007669"/>
    <property type="project" value="InterPro"/>
</dbReference>
<feature type="domain" description="Peptidase S8/S53" evidence="7">
    <location>
        <begin position="4"/>
        <end position="343"/>
    </location>
</feature>
<proteinExistence type="inferred from homology"/>
<comment type="caution">
    <text evidence="9">The sequence shown here is derived from an EMBL/GenBank/DDBJ whole genome shotgun (WGS) entry which is preliminary data.</text>
</comment>
<name>A0A2G2WWY1_CAPBA</name>
<evidence type="ECO:0000256" key="5">
    <source>
        <dbReference type="ARBA" id="ARBA00022825"/>
    </source>
</evidence>
<evidence type="ECO:0000313" key="9">
    <source>
        <dbReference type="EMBL" id="PHT49732.1"/>
    </source>
</evidence>
<dbReference type="FunFam" id="2.60.40.2310:FF:000001">
    <property type="entry name" value="Subtilisin-like protease SBT1.5"/>
    <property type="match status" value="1"/>
</dbReference>
<comment type="caution">
    <text evidence="6">Lacks conserved residue(s) required for the propagation of feature annotation.</text>
</comment>
<gene>
    <name evidence="9" type="ORF">CQW23_09479</name>
</gene>
<dbReference type="InterPro" id="IPR023828">
    <property type="entry name" value="Peptidase_S8_Ser-AS"/>
</dbReference>
<sequence>MGTIRGGAPLARLAIYKVCWKDIRIGTSCAGADILAGIDDAIKDGVDIMSVSIGGSMAYAEVHEENALGLGSFHAVSHGIPVVAGGGNSGPDSNTISNVSPWIINVAASNSDKDIITPLSLGNNKTIIGNGFFKGNDQAFAPLIIFENITSPEEFKFVVNQVKEKVVMLSIQKSDDTFKYMIPLKTSGVLAVIVAVTPDDSIIDFSEFGITIPLVTVDFEQGNQIFDYFQQCKSNKQGSMIKLGPSKVVEGKEIALKVAKFSSRGPNSFAPEILKPDVAAPGVNILAATRPPKGENGFQIQSGTSMATPHVSGIVALLKVAHPDWSPAAIKSALVTTAWNEDTYKAEIYTEGPGGKIADPFDFGGGICNPNGATDPGLVYDMDNTDYLNYLCSLGYSNAKVQNATTYFTKNNSTAAAAAGGIICPNEVPSRLNLNLPSIAIPNLKNSVTVRRTVTNVGNNINAIYKQVVKPPRNTLVNVSPNVLEFNSKTKKISFMVNITSTLQRSSKYNFGSLAWSDDKHYVRIPIAVRKQE</sequence>
<dbReference type="Pfam" id="PF00082">
    <property type="entry name" value="Peptidase_S8"/>
    <property type="match status" value="1"/>
</dbReference>
<keyword evidence="2" id="KW-0645">Protease</keyword>
<accession>A0A2G2WWY1</accession>
<evidence type="ECO:0000256" key="2">
    <source>
        <dbReference type="ARBA" id="ARBA00022670"/>
    </source>
</evidence>